<gene>
    <name evidence="1" type="ORF">CPT_Matisse99</name>
</gene>
<keyword evidence="2" id="KW-1185">Reference proteome</keyword>
<dbReference type="Proteomes" id="UP000203408">
    <property type="component" value="Segment"/>
</dbReference>
<proteinExistence type="predicted"/>
<dbReference type="RefSeq" id="YP_009194343.1">
    <property type="nucleotide sequence ID" value="NC_028750.1"/>
</dbReference>
<sequence>MNSGKLQMEVSEEEVKERLSVARRFLESIDPDKLGKCPDTICLNCGRSVLVGKCCDNPNIVVMEKEQVSPETWDQIQEIIKNPPAPTKKLRELMTRKMKYEQI</sequence>
<dbReference type="GeneID" id="26613282"/>
<evidence type="ECO:0000313" key="1">
    <source>
        <dbReference type="EMBL" id="AKU44403.1"/>
    </source>
</evidence>
<organism evidence="1 2">
    <name type="scientific">Klebsiella phage Matisse</name>
    <dbReference type="NCBI Taxonomy" id="1675607"/>
    <lineage>
        <taxon>Viruses</taxon>
        <taxon>Duplodnaviria</taxon>
        <taxon>Heunggongvirae</taxon>
        <taxon>Uroviricota</taxon>
        <taxon>Caudoviricetes</taxon>
        <taxon>Pantevenvirales</taxon>
        <taxon>Straboviridae</taxon>
        <taxon>Slopekvirus</taxon>
        <taxon>Slopekvirus matisse</taxon>
    </lineage>
</organism>
<dbReference type="EMBL" id="KT001918">
    <property type="protein sequence ID" value="AKU44403.1"/>
    <property type="molecule type" value="Genomic_DNA"/>
</dbReference>
<protein>
    <submittedName>
        <fullName evidence="1">Uncharacterized protein</fullName>
    </submittedName>
</protein>
<evidence type="ECO:0000313" key="2">
    <source>
        <dbReference type="Proteomes" id="UP000203408"/>
    </source>
</evidence>
<name>A0A0K1LQC9_9CAUD</name>
<accession>A0A0K1LQC9</accession>
<dbReference type="KEGG" id="vg:26613282"/>
<reference evidence="1 2" key="1">
    <citation type="journal article" date="2015" name="Genome Announc.">
        <title>Complete Genome Sequence of Carbapenemase-Producing Klebsiella pneumoniae Myophage Matisse.</title>
        <authorList>
            <person name="Provasek V.E."/>
            <person name="Lessor L.E."/>
            <person name="Cahill J.L."/>
            <person name="Rasche E.S."/>
            <person name="Kuty Everett G.F."/>
        </authorList>
    </citation>
    <scope>NUCLEOTIDE SEQUENCE [LARGE SCALE GENOMIC DNA]</scope>
</reference>